<reference evidence="3 4" key="1">
    <citation type="submission" date="2017-01" db="EMBL/GenBank/DDBJ databases">
        <title>Complete genome sequence of esterase-producing bacterium Croceicoccus marinus E4A9.</title>
        <authorList>
            <person name="Wu Y.-H."/>
            <person name="Cheng H."/>
            <person name="Xu L."/>
            <person name="Huo Y.-Y."/>
            <person name="Wang C.-S."/>
            <person name="Xu X.-W."/>
        </authorList>
    </citation>
    <scope>NUCLEOTIDE SEQUENCE [LARGE SCALE GENOMIC DNA]</scope>
    <source>
        <strain evidence="3 4">E4A9</strain>
        <plasmid evidence="4">Plasmid pcme4a9ii</plasmid>
    </source>
</reference>
<dbReference type="AlphaFoldDB" id="A0A217EYS7"/>
<dbReference type="PANTHER" id="PTHR34580">
    <property type="match status" value="1"/>
</dbReference>
<dbReference type="Pfam" id="PF13280">
    <property type="entry name" value="WYL"/>
    <property type="match status" value="1"/>
</dbReference>
<dbReference type="Pfam" id="PF25583">
    <property type="entry name" value="WCX"/>
    <property type="match status" value="1"/>
</dbReference>
<dbReference type="Gene3D" id="1.10.10.10">
    <property type="entry name" value="Winged helix-like DNA-binding domain superfamily/Winged helix DNA-binding domain"/>
    <property type="match status" value="1"/>
</dbReference>
<name>A0A217EYS7_9SPHN</name>
<dbReference type="InterPro" id="IPR026881">
    <property type="entry name" value="WYL_dom"/>
</dbReference>
<dbReference type="InterPro" id="IPR036388">
    <property type="entry name" value="WH-like_DNA-bd_sf"/>
</dbReference>
<dbReference type="EMBL" id="CP019604">
    <property type="protein sequence ID" value="ARU18282.1"/>
    <property type="molecule type" value="Genomic_DNA"/>
</dbReference>
<keyword evidence="3" id="KW-0614">Plasmid</keyword>
<dbReference type="PROSITE" id="PS52050">
    <property type="entry name" value="WYL"/>
    <property type="match status" value="1"/>
</dbReference>
<evidence type="ECO:0000259" key="2">
    <source>
        <dbReference type="Pfam" id="PF25583"/>
    </source>
</evidence>
<dbReference type="InterPro" id="IPR051534">
    <property type="entry name" value="CBASS_pafABC_assoc_protein"/>
</dbReference>
<geneLocation type="plasmid" evidence="4">
    <name>pcme4a9ii</name>
</geneLocation>
<feature type="domain" description="WCX" evidence="2">
    <location>
        <begin position="258"/>
        <end position="334"/>
    </location>
</feature>
<dbReference type="Proteomes" id="UP000195807">
    <property type="component" value="Plasmid pCME4A9II"/>
</dbReference>
<protein>
    <submittedName>
        <fullName evidence="3">WYL domain-containing protein</fullName>
    </submittedName>
</protein>
<sequence length="342" mass="38447">MIARGGASGGAIGSGRRMGKLDRALTMVEMLATSSEGLTLDEMAGRLGVDRRTVERLRNVVADHFDIDEVMDDRKKRFRIRDSLRRHYTRPNAAEVAALHAECDARKAENAPNAELLQSLLTKIFASLDNAEKRKIDTDLDGLARLQRTRVTAGPVVEVPPETLDVMQEAILAGYCVEFDYLADGRAEPKWRRVVPYGLLLGPITYLVGKFPDRDQEPINFRLDRMSNVRLSESIGCAPDDWSLDGFLSNSFGIWQEEPHDVVLRARPHAVSRARSWRFHSSQTVEDDGDELIIRFRAGGLREMAEHLFTWGGDLVIEQPEDLRQEMRDRLDAAHKALEAGS</sequence>
<proteinExistence type="predicted"/>
<dbReference type="KEGG" id="cman:A9D14_18170"/>
<accession>A0A217EYS7</accession>
<evidence type="ECO:0000313" key="3">
    <source>
        <dbReference type="EMBL" id="ARU18282.1"/>
    </source>
</evidence>
<dbReference type="STRING" id="450378.GCA_001661675_03651"/>
<evidence type="ECO:0000259" key="1">
    <source>
        <dbReference type="Pfam" id="PF13280"/>
    </source>
</evidence>
<organism evidence="3 4">
    <name type="scientific">Croceicoccus marinus</name>
    <dbReference type="NCBI Taxonomy" id="450378"/>
    <lineage>
        <taxon>Bacteria</taxon>
        <taxon>Pseudomonadati</taxon>
        <taxon>Pseudomonadota</taxon>
        <taxon>Alphaproteobacteria</taxon>
        <taxon>Sphingomonadales</taxon>
        <taxon>Erythrobacteraceae</taxon>
        <taxon>Croceicoccus</taxon>
    </lineage>
</organism>
<feature type="domain" description="WYL" evidence="1">
    <location>
        <begin position="162"/>
        <end position="230"/>
    </location>
</feature>
<dbReference type="InterPro" id="IPR057727">
    <property type="entry name" value="WCX_dom"/>
</dbReference>
<dbReference type="PANTHER" id="PTHR34580:SF1">
    <property type="entry name" value="PROTEIN PAFC"/>
    <property type="match status" value="1"/>
</dbReference>
<keyword evidence="4" id="KW-1185">Reference proteome</keyword>
<gene>
    <name evidence="3" type="ORF">A9D14_18170</name>
</gene>
<evidence type="ECO:0000313" key="4">
    <source>
        <dbReference type="Proteomes" id="UP000195807"/>
    </source>
</evidence>